<evidence type="ECO:0000256" key="6">
    <source>
        <dbReference type="SAM" id="Phobius"/>
    </source>
</evidence>
<proteinExistence type="predicted"/>
<feature type="transmembrane region" description="Helical" evidence="6">
    <location>
        <begin position="102"/>
        <end position="126"/>
    </location>
</feature>
<keyword evidence="3 6" id="KW-1133">Transmembrane helix</keyword>
<evidence type="ECO:0000256" key="3">
    <source>
        <dbReference type="ARBA" id="ARBA00022989"/>
    </source>
</evidence>
<evidence type="ECO:0000256" key="2">
    <source>
        <dbReference type="ARBA" id="ARBA00022692"/>
    </source>
</evidence>
<keyword evidence="2 6" id="KW-0812">Transmembrane</keyword>
<dbReference type="AlphaFoldDB" id="A0AAJ5W075"/>
<dbReference type="PANTHER" id="PTHR36926">
    <property type="entry name" value="COLICIN V PRODUCTION PROTEIN"/>
    <property type="match status" value="1"/>
</dbReference>
<dbReference type="InterPro" id="IPR052719">
    <property type="entry name" value="CvpA-like"/>
</dbReference>
<sequence>MLTAFDVGVGVLVLISAILATARGLTREVLSLATWAGSAAIAIYMWQYHPEIARQYIAEQIVADIATVVVTFIVALIVLHLLTMRIADFVVDSRIGPIDRTLGFVFGVLRGILIAIVITIFGTWLLPNNLPSWAADSQSLPHLRNMGQTLIGLLPEGLEQQVTDMLQGGTGLTEDGETPAVPLEEGTDGTENGTVEPGTLAPAAPTTTVTPPAPVAPAV</sequence>
<gene>
    <name evidence="7" type="ORF">P0Y65_10355</name>
</gene>
<feature type="transmembrane region" description="Helical" evidence="6">
    <location>
        <begin position="61"/>
        <end position="82"/>
    </location>
</feature>
<dbReference type="Pfam" id="PF02674">
    <property type="entry name" value="Colicin_V"/>
    <property type="match status" value="1"/>
</dbReference>
<evidence type="ECO:0000256" key="1">
    <source>
        <dbReference type="ARBA" id="ARBA00004141"/>
    </source>
</evidence>
<dbReference type="GO" id="GO:0009403">
    <property type="term" value="P:toxin biosynthetic process"/>
    <property type="evidence" value="ECO:0007669"/>
    <property type="project" value="InterPro"/>
</dbReference>
<keyword evidence="4 6" id="KW-0472">Membrane</keyword>
<dbReference type="EMBL" id="CP119312">
    <property type="protein sequence ID" value="WEK06617.1"/>
    <property type="molecule type" value="Genomic_DNA"/>
</dbReference>
<comment type="subcellular location">
    <subcellularLocation>
        <location evidence="1">Membrane</location>
        <topology evidence="1">Multi-pass membrane protein</topology>
    </subcellularLocation>
</comment>
<dbReference type="Proteomes" id="UP001217476">
    <property type="component" value="Chromosome"/>
</dbReference>
<accession>A0AAJ5W075</accession>
<feature type="compositionally biased region" description="Low complexity" evidence="5">
    <location>
        <begin position="201"/>
        <end position="210"/>
    </location>
</feature>
<dbReference type="InterPro" id="IPR003825">
    <property type="entry name" value="Colicin-V_CvpA"/>
</dbReference>
<organism evidence="7 8">
    <name type="scientific">Candidatus Devosia phytovorans</name>
    <dbReference type="NCBI Taxonomy" id="3121372"/>
    <lineage>
        <taxon>Bacteria</taxon>
        <taxon>Pseudomonadati</taxon>
        <taxon>Pseudomonadota</taxon>
        <taxon>Alphaproteobacteria</taxon>
        <taxon>Hyphomicrobiales</taxon>
        <taxon>Devosiaceae</taxon>
        <taxon>Devosia</taxon>
    </lineage>
</organism>
<feature type="transmembrane region" description="Helical" evidence="6">
    <location>
        <begin position="32"/>
        <end position="49"/>
    </location>
</feature>
<dbReference type="PANTHER" id="PTHR36926:SF1">
    <property type="entry name" value="COLICIN V PRODUCTION PROTEIN"/>
    <property type="match status" value="1"/>
</dbReference>
<protein>
    <submittedName>
        <fullName evidence="7">CvpA family protein</fullName>
    </submittedName>
</protein>
<evidence type="ECO:0000256" key="5">
    <source>
        <dbReference type="SAM" id="MobiDB-lite"/>
    </source>
</evidence>
<dbReference type="GO" id="GO:0016020">
    <property type="term" value="C:membrane"/>
    <property type="evidence" value="ECO:0007669"/>
    <property type="project" value="UniProtKB-SubCell"/>
</dbReference>
<reference evidence="7" key="1">
    <citation type="submission" date="2023-03" db="EMBL/GenBank/DDBJ databases">
        <title>Andean soil-derived lignocellulolytic bacterial consortium as a source of novel taxa and putative plastic-active enzymes.</title>
        <authorList>
            <person name="Diaz-Garcia L."/>
            <person name="Chuvochina M."/>
            <person name="Feuerriegel G."/>
            <person name="Bunk B."/>
            <person name="Sproer C."/>
            <person name="Streit W.R."/>
            <person name="Rodriguez L.M."/>
            <person name="Overmann J."/>
            <person name="Jimenez D.J."/>
        </authorList>
    </citation>
    <scope>NUCLEOTIDE SEQUENCE</scope>
    <source>
        <strain evidence="7">MAG 4196</strain>
    </source>
</reference>
<feature type="region of interest" description="Disordered" evidence="5">
    <location>
        <begin position="168"/>
        <end position="219"/>
    </location>
</feature>
<evidence type="ECO:0000313" key="7">
    <source>
        <dbReference type="EMBL" id="WEK06617.1"/>
    </source>
</evidence>
<name>A0AAJ5W075_9HYPH</name>
<evidence type="ECO:0000256" key="4">
    <source>
        <dbReference type="ARBA" id="ARBA00023136"/>
    </source>
</evidence>
<evidence type="ECO:0000313" key="8">
    <source>
        <dbReference type="Proteomes" id="UP001217476"/>
    </source>
</evidence>